<keyword evidence="1" id="KW-0732">Signal</keyword>
<protein>
    <submittedName>
        <fullName evidence="2">Der and 72 secreted protein</fullName>
    </submittedName>
</protein>
<dbReference type="GO" id="GO:0004867">
    <property type="term" value="F:serine-type endopeptidase inhibitor activity"/>
    <property type="evidence" value="ECO:0007669"/>
    <property type="project" value="InterPro"/>
</dbReference>
<accession>A0A224Y394</accession>
<feature type="chain" id="PRO_5013008134" evidence="1">
    <location>
        <begin position="19"/>
        <end position="121"/>
    </location>
</feature>
<sequence length="121" mass="13407">MRTEVCFLLSLFVTPVVGGGGQPRKSRGLLGYDKPLKVDPQDHSPCASYGLKKHCDGRSSGWHYNVYYKFCLHSDDTHCGDSSNNFQNCDQCMKTCNTIVCTSETTTKAPPKLPKISPFGR</sequence>
<dbReference type="AlphaFoldDB" id="A0A224Y394"/>
<reference evidence="2" key="1">
    <citation type="journal article" date="2017" name="Parasit. Vectors">
        <title>Sialotranscriptomics of Rhipicephalus zambeziensis reveals intricate expression profiles of secretory proteins and suggests tight temporal transcriptional regulation during blood-feeding.</title>
        <authorList>
            <person name="de Castro M.H."/>
            <person name="de Klerk D."/>
            <person name="Pienaar R."/>
            <person name="Rees D.J.G."/>
            <person name="Mans B.J."/>
        </authorList>
    </citation>
    <scope>NUCLEOTIDE SEQUENCE</scope>
    <source>
        <tissue evidence="2">Salivary glands</tissue>
    </source>
</reference>
<dbReference type="SUPFAM" id="SSF57362">
    <property type="entry name" value="BPTI-like"/>
    <property type="match status" value="1"/>
</dbReference>
<dbReference type="EMBL" id="GFPF01000882">
    <property type="protein sequence ID" value="MAA12028.1"/>
    <property type="molecule type" value="Transcribed_RNA"/>
</dbReference>
<organism evidence="2">
    <name type="scientific">Rhipicephalus zambeziensis</name>
    <dbReference type="NCBI Taxonomy" id="60191"/>
    <lineage>
        <taxon>Eukaryota</taxon>
        <taxon>Metazoa</taxon>
        <taxon>Ecdysozoa</taxon>
        <taxon>Arthropoda</taxon>
        <taxon>Chelicerata</taxon>
        <taxon>Arachnida</taxon>
        <taxon>Acari</taxon>
        <taxon>Parasitiformes</taxon>
        <taxon>Ixodida</taxon>
        <taxon>Ixodoidea</taxon>
        <taxon>Ixodidae</taxon>
        <taxon>Rhipicephalinae</taxon>
        <taxon>Rhipicephalus</taxon>
        <taxon>Rhipicephalus</taxon>
    </lineage>
</organism>
<evidence type="ECO:0000256" key="1">
    <source>
        <dbReference type="SAM" id="SignalP"/>
    </source>
</evidence>
<dbReference type="InterPro" id="IPR036880">
    <property type="entry name" value="Kunitz_BPTI_sf"/>
</dbReference>
<dbReference type="Gene3D" id="4.10.410.10">
    <property type="entry name" value="Pancreatic trypsin inhibitor Kunitz domain"/>
    <property type="match status" value="1"/>
</dbReference>
<feature type="signal peptide" evidence="1">
    <location>
        <begin position="1"/>
        <end position="18"/>
    </location>
</feature>
<proteinExistence type="predicted"/>
<evidence type="ECO:0000313" key="2">
    <source>
        <dbReference type="EMBL" id="MAA12028.1"/>
    </source>
</evidence>
<name>A0A224Y394_9ACAR</name>